<dbReference type="PATRIC" id="fig|1423812.3.peg.1806"/>
<feature type="binding site" evidence="2">
    <location>
        <position position="79"/>
    </location>
    <ligand>
        <name>substrate</name>
    </ligand>
</feature>
<dbReference type="GO" id="GO:0030145">
    <property type="term" value="F:manganese ion binding"/>
    <property type="evidence" value="ECO:0007669"/>
    <property type="project" value="TreeGrafter"/>
</dbReference>
<dbReference type="STRING" id="1423812.FD20_GL001695"/>
<name>A0A0R1Q1C9_9LACO</name>
<dbReference type="EC" id="2.5.1.-" evidence="2"/>
<comment type="cofactor">
    <cofactor evidence="2">
        <name>Mg(2+)</name>
        <dbReference type="ChEBI" id="CHEBI:18420"/>
    </cofactor>
    <text evidence="2">Binds 2 magnesium ions per subunit.</text>
</comment>
<dbReference type="Proteomes" id="UP000051155">
    <property type="component" value="Unassembled WGS sequence"/>
</dbReference>
<dbReference type="NCBIfam" id="NF011405">
    <property type="entry name" value="PRK14830.1"/>
    <property type="match status" value="1"/>
</dbReference>
<dbReference type="PANTHER" id="PTHR10291:SF0">
    <property type="entry name" value="DEHYDRODOLICHYL DIPHOSPHATE SYNTHASE 2"/>
    <property type="match status" value="1"/>
</dbReference>
<dbReference type="HAMAP" id="MF_01139">
    <property type="entry name" value="ISPT"/>
    <property type="match status" value="1"/>
</dbReference>
<evidence type="ECO:0000313" key="4">
    <source>
        <dbReference type="Proteomes" id="UP000051155"/>
    </source>
</evidence>
<dbReference type="NCBIfam" id="TIGR00055">
    <property type="entry name" value="uppS"/>
    <property type="match status" value="1"/>
</dbReference>
<feature type="binding site" evidence="2">
    <location>
        <position position="91"/>
    </location>
    <ligand>
        <name>substrate</name>
    </ligand>
</feature>
<keyword evidence="2" id="KW-0479">Metal-binding</keyword>
<organism evidence="3 4">
    <name type="scientific">Liquorilactobacillus uvarum DSM 19971</name>
    <dbReference type="NCBI Taxonomy" id="1423812"/>
    <lineage>
        <taxon>Bacteria</taxon>
        <taxon>Bacillati</taxon>
        <taxon>Bacillota</taxon>
        <taxon>Bacilli</taxon>
        <taxon>Lactobacillales</taxon>
        <taxon>Lactobacillaceae</taxon>
        <taxon>Liquorilactobacillus</taxon>
    </lineage>
</organism>
<feature type="active site" evidence="2">
    <location>
        <position position="74"/>
    </location>
</feature>
<dbReference type="FunFam" id="3.40.1180.10:FF:000001">
    <property type="entry name" value="(2E,6E)-farnesyl-diphosphate-specific ditrans,polycis-undecaprenyl-diphosphate synthase"/>
    <property type="match status" value="1"/>
</dbReference>
<evidence type="ECO:0000256" key="1">
    <source>
        <dbReference type="ARBA" id="ARBA00022679"/>
    </source>
</evidence>
<feature type="binding site" evidence="2">
    <location>
        <position position="264"/>
    </location>
    <ligand>
        <name>Mg(2+)</name>
        <dbReference type="ChEBI" id="CHEBI:18420"/>
    </ligand>
</feature>
<keyword evidence="4" id="KW-1185">Reference proteome</keyword>
<dbReference type="AlphaFoldDB" id="A0A0R1Q1C9"/>
<dbReference type="PROSITE" id="PS01066">
    <property type="entry name" value="UPP_SYNTHASE"/>
    <property type="match status" value="1"/>
</dbReference>
<dbReference type="EMBL" id="AZEG01000004">
    <property type="protein sequence ID" value="KRL38493.1"/>
    <property type="molecule type" value="Genomic_DNA"/>
</dbReference>
<comment type="subunit">
    <text evidence="2">Homodimer.</text>
</comment>
<evidence type="ECO:0000256" key="2">
    <source>
        <dbReference type="HAMAP-Rule" id="MF_01139"/>
    </source>
</evidence>
<evidence type="ECO:0000313" key="3">
    <source>
        <dbReference type="EMBL" id="KRL38493.1"/>
    </source>
</evidence>
<feature type="binding site" evidence="2">
    <location>
        <begin position="119"/>
        <end position="121"/>
    </location>
    <ligand>
        <name>substrate</name>
    </ligand>
</feature>
<dbReference type="InterPro" id="IPR001441">
    <property type="entry name" value="UPP_synth-like"/>
</dbReference>
<comment type="caution">
    <text evidence="3">The sequence shown here is derived from an EMBL/GenBank/DDBJ whole genome shotgun (WGS) entry which is preliminary data.</text>
</comment>
<dbReference type="Gene3D" id="3.40.1180.10">
    <property type="entry name" value="Decaprenyl diphosphate synthase-like"/>
    <property type="match status" value="1"/>
</dbReference>
<feature type="binding site" evidence="2">
    <location>
        <position position="245"/>
    </location>
    <ligand>
        <name>substrate</name>
    </ligand>
</feature>
<dbReference type="GO" id="GO:0005829">
    <property type="term" value="C:cytosol"/>
    <property type="evidence" value="ECO:0007669"/>
    <property type="project" value="TreeGrafter"/>
</dbReference>
<dbReference type="GO" id="GO:0000287">
    <property type="term" value="F:magnesium ion binding"/>
    <property type="evidence" value="ECO:0007669"/>
    <property type="project" value="UniProtKB-UniRule"/>
</dbReference>
<dbReference type="GO" id="GO:0016094">
    <property type="term" value="P:polyprenol biosynthetic process"/>
    <property type="evidence" value="ECO:0007669"/>
    <property type="project" value="TreeGrafter"/>
</dbReference>
<dbReference type="CDD" id="cd00475">
    <property type="entry name" value="Cis_IPPS"/>
    <property type="match status" value="1"/>
</dbReference>
<dbReference type="GO" id="GO:0008834">
    <property type="term" value="F:ditrans,polycis-undecaprenyl-diphosphate synthase [(2E,6E)-farnesyl-diphosphate specific] activity"/>
    <property type="evidence" value="ECO:0007669"/>
    <property type="project" value="TreeGrafter"/>
</dbReference>
<dbReference type="PANTHER" id="PTHR10291">
    <property type="entry name" value="DEHYDRODOLICHYL DIPHOSPHATE SYNTHASE FAMILY MEMBER"/>
    <property type="match status" value="1"/>
</dbReference>
<feature type="binding site" evidence="2">
    <location>
        <position position="87"/>
    </location>
    <ligand>
        <name>substrate</name>
    </ligand>
</feature>
<dbReference type="SUPFAM" id="SSF64005">
    <property type="entry name" value="Undecaprenyl diphosphate synthase"/>
    <property type="match status" value="1"/>
</dbReference>
<dbReference type="Pfam" id="PF01255">
    <property type="entry name" value="Prenyltransf"/>
    <property type="match status" value="1"/>
</dbReference>
<proteinExistence type="inferred from homology"/>
<feature type="binding site" evidence="2">
    <location>
        <begin position="75"/>
        <end position="78"/>
    </location>
    <ligand>
        <name>substrate</name>
    </ligand>
</feature>
<feature type="binding site" evidence="2">
    <location>
        <position position="74"/>
    </location>
    <ligand>
        <name>Mg(2+)</name>
        <dbReference type="ChEBI" id="CHEBI:18420"/>
    </ligand>
</feature>
<feature type="binding site" evidence="2">
    <location>
        <begin position="251"/>
        <end position="253"/>
    </location>
    <ligand>
        <name>substrate</name>
    </ligand>
</feature>
<sequence length="300" mass="34654">MIESTESFLRFFVDNVDQRVHLCPVVHFLLKYILTFNGGVSLFSKLIKNGSHSEEEKLTLDPERIPAHIAIIMDGNGRWAQKRHLPRIAGHKTALETVKEVTREANRLGVKVLTLYTFSTENWKRPKKEVDFLMGLPVTFFDTFVPELVEKNIRVNAIGYIDELPSKTKEAVMRAIEQTADNDGMVLNFAINYGGRAEINTMVKEIAKQVKDKQLDIDEIDDKKITETLMTNSLRPYNDPDLLIRTSGEIRLSNFLLWQIAYSEFVFSDVLWPDYTAETLKENIYEYQSRDRRFGGLKKE</sequence>
<reference evidence="3 4" key="1">
    <citation type="journal article" date="2015" name="Genome Announc.">
        <title>Expanding the biotechnology potential of lactobacilli through comparative genomics of 213 strains and associated genera.</title>
        <authorList>
            <person name="Sun Z."/>
            <person name="Harris H.M."/>
            <person name="McCann A."/>
            <person name="Guo C."/>
            <person name="Argimon S."/>
            <person name="Zhang W."/>
            <person name="Yang X."/>
            <person name="Jeffery I.B."/>
            <person name="Cooney J.C."/>
            <person name="Kagawa T.F."/>
            <person name="Liu W."/>
            <person name="Song Y."/>
            <person name="Salvetti E."/>
            <person name="Wrobel A."/>
            <person name="Rasinkangas P."/>
            <person name="Parkhill J."/>
            <person name="Rea M.C."/>
            <person name="O'Sullivan O."/>
            <person name="Ritari J."/>
            <person name="Douillard F.P."/>
            <person name="Paul Ross R."/>
            <person name="Yang R."/>
            <person name="Briner A.E."/>
            <person name="Felis G.E."/>
            <person name="de Vos W.M."/>
            <person name="Barrangou R."/>
            <person name="Klaenhammer T.R."/>
            <person name="Caufield P.W."/>
            <person name="Cui Y."/>
            <person name="Zhang H."/>
            <person name="O'Toole P.W."/>
        </authorList>
    </citation>
    <scope>NUCLEOTIDE SEQUENCE [LARGE SCALE GENOMIC DNA]</scope>
    <source>
        <strain evidence="3 4">DSM 19971</strain>
    </source>
</reference>
<feature type="binding site" evidence="2">
    <location>
        <position position="123"/>
    </location>
    <ligand>
        <name>substrate</name>
    </ligand>
</feature>
<keyword evidence="2" id="KW-0460">Magnesium</keyword>
<feature type="active site" description="Proton acceptor" evidence="2">
    <location>
        <position position="122"/>
    </location>
</feature>
<accession>A0A0R1Q1C9</accession>
<comment type="similarity">
    <text evidence="2">Belongs to the UPP synthase family.</text>
</comment>
<feature type="binding site" evidence="2">
    <location>
        <position position="125"/>
    </location>
    <ligand>
        <name>substrate</name>
    </ligand>
</feature>
<comment type="function">
    <text evidence="2">Catalyzes the condensation of isopentenyl diphosphate (IPP) with allylic pyrophosphates generating different type of terpenoids.</text>
</comment>
<keyword evidence="1 2" id="KW-0808">Transferase</keyword>
<dbReference type="InterPro" id="IPR018520">
    <property type="entry name" value="UPP_synth-like_CS"/>
</dbReference>
<protein>
    <recommendedName>
        <fullName evidence="2">Isoprenyl transferase</fullName>
        <ecNumber evidence="2">2.5.1.-</ecNumber>
    </recommendedName>
</protein>
<gene>
    <name evidence="3" type="ORF">FD20_GL001695</name>
</gene>
<dbReference type="InterPro" id="IPR036424">
    <property type="entry name" value="UPP_synth-like_sf"/>
</dbReference>